<organism evidence="1 2">
    <name type="scientific">Austropuccinia psidii MF-1</name>
    <dbReference type="NCBI Taxonomy" id="1389203"/>
    <lineage>
        <taxon>Eukaryota</taxon>
        <taxon>Fungi</taxon>
        <taxon>Dikarya</taxon>
        <taxon>Basidiomycota</taxon>
        <taxon>Pucciniomycotina</taxon>
        <taxon>Pucciniomycetes</taxon>
        <taxon>Pucciniales</taxon>
        <taxon>Sphaerophragmiaceae</taxon>
        <taxon>Austropuccinia</taxon>
    </lineage>
</organism>
<dbReference type="AlphaFoldDB" id="A0A9Q3IDR7"/>
<comment type="caution">
    <text evidence="1">The sequence shown here is derived from an EMBL/GenBank/DDBJ whole genome shotgun (WGS) entry which is preliminary data.</text>
</comment>
<sequence length="153" mass="17773">MYYNGEIEYFEENANDDNHLRNLLAISFIENSIDYNVYDSITSSMKKLDAPRIYQAIRRQYNKPSWSSIVHHAKTIFNPTNWLDNIDKYAICVHEAISKIENQIGPLNSEKIATFTIYFSVPLLRDHITAALNTRLATNPHLQVHTEDLLDMI</sequence>
<gene>
    <name evidence="1" type="ORF">O181_076397</name>
</gene>
<name>A0A9Q3IDR7_9BASI</name>
<dbReference type="EMBL" id="AVOT02041368">
    <property type="protein sequence ID" value="MBW0536682.1"/>
    <property type="molecule type" value="Genomic_DNA"/>
</dbReference>
<dbReference type="Proteomes" id="UP000765509">
    <property type="component" value="Unassembled WGS sequence"/>
</dbReference>
<evidence type="ECO:0000313" key="2">
    <source>
        <dbReference type="Proteomes" id="UP000765509"/>
    </source>
</evidence>
<reference evidence="1" key="1">
    <citation type="submission" date="2021-03" db="EMBL/GenBank/DDBJ databases">
        <title>Draft genome sequence of rust myrtle Austropuccinia psidii MF-1, a brazilian biotype.</title>
        <authorList>
            <person name="Quecine M.C."/>
            <person name="Pachon D.M.R."/>
            <person name="Bonatelli M.L."/>
            <person name="Correr F.H."/>
            <person name="Franceschini L.M."/>
            <person name="Leite T.F."/>
            <person name="Margarido G.R.A."/>
            <person name="Almeida C.A."/>
            <person name="Ferrarezi J.A."/>
            <person name="Labate C.A."/>
        </authorList>
    </citation>
    <scope>NUCLEOTIDE SEQUENCE</scope>
    <source>
        <strain evidence="1">MF-1</strain>
    </source>
</reference>
<protein>
    <submittedName>
        <fullName evidence="1">Uncharacterized protein</fullName>
    </submittedName>
</protein>
<evidence type="ECO:0000313" key="1">
    <source>
        <dbReference type="EMBL" id="MBW0536682.1"/>
    </source>
</evidence>
<accession>A0A9Q3IDR7</accession>
<keyword evidence="2" id="KW-1185">Reference proteome</keyword>
<proteinExistence type="predicted"/>
<dbReference type="OrthoDB" id="2518964at2759"/>